<feature type="compositionally biased region" description="Basic and acidic residues" evidence="1">
    <location>
        <begin position="9"/>
        <end position="19"/>
    </location>
</feature>
<sequence length="54" mass="6377">NPCVGLDGTRQKEEREKNQKLRKKKTFQQQKTASTKAILQQSLIKNNYCNKQRK</sequence>
<comment type="caution">
    <text evidence="2">The sequence shown here is derived from an EMBL/GenBank/DDBJ whole genome shotgun (WGS) entry which is preliminary data.</text>
</comment>
<feature type="region of interest" description="Disordered" evidence="1">
    <location>
        <begin position="1"/>
        <end position="33"/>
    </location>
</feature>
<feature type="non-terminal residue" evidence="2">
    <location>
        <position position="54"/>
    </location>
</feature>
<name>A0AAD7ZYG8_DIPPU</name>
<dbReference type="EMBL" id="JASPKZ010005283">
    <property type="protein sequence ID" value="KAJ9589068.1"/>
    <property type="molecule type" value="Genomic_DNA"/>
</dbReference>
<evidence type="ECO:0000313" key="3">
    <source>
        <dbReference type="Proteomes" id="UP001233999"/>
    </source>
</evidence>
<reference evidence="2" key="1">
    <citation type="journal article" date="2023" name="IScience">
        <title>Live-bearing cockroach genome reveals convergent evolutionary mechanisms linked to viviparity in insects and beyond.</title>
        <authorList>
            <person name="Fouks B."/>
            <person name="Harrison M.C."/>
            <person name="Mikhailova A.A."/>
            <person name="Marchal E."/>
            <person name="English S."/>
            <person name="Carruthers M."/>
            <person name="Jennings E.C."/>
            <person name="Chiamaka E.L."/>
            <person name="Frigard R.A."/>
            <person name="Pippel M."/>
            <person name="Attardo G.M."/>
            <person name="Benoit J.B."/>
            <person name="Bornberg-Bauer E."/>
            <person name="Tobe S.S."/>
        </authorList>
    </citation>
    <scope>NUCLEOTIDE SEQUENCE</scope>
    <source>
        <strain evidence="2">Stay&amp;Tobe</strain>
    </source>
</reference>
<accession>A0AAD7ZYG8</accession>
<evidence type="ECO:0000256" key="1">
    <source>
        <dbReference type="SAM" id="MobiDB-lite"/>
    </source>
</evidence>
<keyword evidence="3" id="KW-1185">Reference proteome</keyword>
<feature type="non-terminal residue" evidence="2">
    <location>
        <position position="1"/>
    </location>
</feature>
<evidence type="ECO:0000313" key="2">
    <source>
        <dbReference type="EMBL" id="KAJ9589068.1"/>
    </source>
</evidence>
<protein>
    <submittedName>
        <fullName evidence="2">Uncharacterized protein</fullName>
    </submittedName>
</protein>
<proteinExistence type="predicted"/>
<dbReference type="Proteomes" id="UP001233999">
    <property type="component" value="Unassembled WGS sequence"/>
</dbReference>
<reference evidence="2" key="2">
    <citation type="submission" date="2023-05" db="EMBL/GenBank/DDBJ databases">
        <authorList>
            <person name="Fouks B."/>
        </authorList>
    </citation>
    <scope>NUCLEOTIDE SEQUENCE</scope>
    <source>
        <strain evidence="2">Stay&amp;Tobe</strain>
        <tissue evidence="2">Testes</tissue>
    </source>
</reference>
<organism evidence="2 3">
    <name type="scientific">Diploptera punctata</name>
    <name type="common">Pacific beetle cockroach</name>
    <dbReference type="NCBI Taxonomy" id="6984"/>
    <lineage>
        <taxon>Eukaryota</taxon>
        <taxon>Metazoa</taxon>
        <taxon>Ecdysozoa</taxon>
        <taxon>Arthropoda</taxon>
        <taxon>Hexapoda</taxon>
        <taxon>Insecta</taxon>
        <taxon>Pterygota</taxon>
        <taxon>Neoptera</taxon>
        <taxon>Polyneoptera</taxon>
        <taxon>Dictyoptera</taxon>
        <taxon>Blattodea</taxon>
        <taxon>Blaberoidea</taxon>
        <taxon>Blaberidae</taxon>
        <taxon>Diplopterinae</taxon>
        <taxon>Diploptera</taxon>
    </lineage>
</organism>
<dbReference type="AlphaFoldDB" id="A0AAD7ZYG8"/>
<gene>
    <name evidence="2" type="ORF">L9F63_017637</name>
</gene>